<sequence>MDHEWSRGRESWLGTYRYPAEFRADAVALARSSGRPIAQVAKELGVDHETLRTWVRKAEEAERPGAAVETAKDAEQARLRKEVAELKLEREILRKAAAYFAKETSW</sequence>
<dbReference type="Proteomes" id="UP000483004">
    <property type="component" value="Unassembled WGS sequence"/>
</dbReference>
<dbReference type="Gene3D" id="1.10.10.60">
    <property type="entry name" value="Homeodomain-like"/>
    <property type="match status" value="1"/>
</dbReference>
<dbReference type="Pfam" id="PF01527">
    <property type="entry name" value="HTH_Tnp_1"/>
    <property type="match status" value="1"/>
</dbReference>
<dbReference type="GO" id="GO:0003677">
    <property type="term" value="F:DNA binding"/>
    <property type="evidence" value="ECO:0007669"/>
    <property type="project" value="InterPro"/>
</dbReference>
<accession>A0A6L3WA12</accession>
<gene>
    <name evidence="1" type="ORF">F9B16_02630</name>
</gene>
<proteinExistence type="predicted"/>
<keyword evidence="2" id="KW-1185">Reference proteome</keyword>
<evidence type="ECO:0000313" key="2">
    <source>
        <dbReference type="Proteomes" id="UP000483004"/>
    </source>
</evidence>
<reference evidence="1 2" key="1">
    <citation type="submission" date="2019-09" db="EMBL/GenBank/DDBJ databases">
        <title>Actinomadura physcomitrii sp. nov., a novel actinomycete isolated from moss [Physcomitrium sphaericum (Ludw) Fuernr].</title>
        <authorList>
            <person name="Liu C."/>
            <person name="Zhuang X."/>
        </authorList>
    </citation>
    <scope>NUCLEOTIDE SEQUENCE [LARGE SCALE GENOMIC DNA]</scope>
    <source>
        <strain evidence="1 2">CYP1-1B</strain>
    </source>
</reference>
<dbReference type="PANTHER" id="PTHR33215:SF13">
    <property type="entry name" value="PROTEIN DISTAL ANTENNA"/>
    <property type="match status" value="1"/>
</dbReference>
<dbReference type="PANTHER" id="PTHR33215">
    <property type="entry name" value="PROTEIN DISTAL ANTENNA"/>
    <property type="match status" value="1"/>
</dbReference>
<dbReference type="InterPro" id="IPR009057">
    <property type="entry name" value="Homeodomain-like_sf"/>
</dbReference>
<comment type="caution">
    <text evidence="1">The sequence shown here is derived from an EMBL/GenBank/DDBJ whole genome shotgun (WGS) entry which is preliminary data.</text>
</comment>
<name>A0A6L3WA12_9ACTN</name>
<protein>
    <submittedName>
        <fullName evidence="1">Transposase</fullName>
    </submittedName>
</protein>
<organism evidence="1 2">
    <name type="scientific">Actinomadura montaniterrae</name>
    <dbReference type="NCBI Taxonomy" id="1803903"/>
    <lineage>
        <taxon>Bacteria</taxon>
        <taxon>Bacillati</taxon>
        <taxon>Actinomycetota</taxon>
        <taxon>Actinomycetes</taxon>
        <taxon>Streptosporangiales</taxon>
        <taxon>Thermomonosporaceae</taxon>
        <taxon>Actinomadura</taxon>
    </lineage>
</organism>
<dbReference type="AlphaFoldDB" id="A0A6L3WA12"/>
<dbReference type="GO" id="GO:0004803">
    <property type="term" value="F:transposase activity"/>
    <property type="evidence" value="ECO:0007669"/>
    <property type="project" value="InterPro"/>
</dbReference>
<dbReference type="InterPro" id="IPR051839">
    <property type="entry name" value="RD_transcriptional_regulator"/>
</dbReference>
<dbReference type="OrthoDB" id="3699740at2"/>
<dbReference type="SUPFAM" id="SSF46689">
    <property type="entry name" value="Homeodomain-like"/>
    <property type="match status" value="1"/>
</dbReference>
<dbReference type="EMBL" id="WBMR01000003">
    <property type="protein sequence ID" value="KAB2388829.1"/>
    <property type="molecule type" value="Genomic_DNA"/>
</dbReference>
<evidence type="ECO:0000313" key="1">
    <source>
        <dbReference type="EMBL" id="KAB2388829.1"/>
    </source>
</evidence>
<dbReference type="InterPro" id="IPR002514">
    <property type="entry name" value="Transposase_8"/>
</dbReference>
<dbReference type="GO" id="GO:0006313">
    <property type="term" value="P:DNA transposition"/>
    <property type="evidence" value="ECO:0007669"/>
    <property type="project" value="InterPro"/>
</dbReference>